<dbReference type="Proteomes" id="UP000035680">
    <property type="component" value="Unassembled WGS sequence"/>
</dbReference>
<reference evidence="4" key="2">
    <citation type="submission" date="2015-08" db="UniProtKB">
        <authorList>
            <consortium name="WormBaseParasite"/>
        </authorList>
    </citation>
    <scope>IDENTIFICATION</scope>
</reference>
<reference evidence="3" key="1">
    <citation type="submission" date="2014-07" db="EMBL/GenBank/DDBJ databases">
        <authorList>
            <person name="Martin A.A"/>
            <person name="De Silva N."/>
        </authorList>
    </citation>
    <scope>NUCLEOTIDE SEQUENCE</scope>
</reference>
<evidence type="ECO:0000256" key="1">
    <source>
        <dbReference type="SAM" id="MobiDB-lite"/>
    </source>
</evidence>
<dbReference type="WBParaSite" id="SVE_0159800.1">
    <property type="protein sequence ID" value="SVE_0159800.1"/>
    <property type="gene ID" value="SVE_0159800"/>
</dbReference>
<feature type="compositionally biased region" description="Low complexity" evidence="1">
    <location>
        <begin position="65"/>
        <end position="80"/>
    </location>
</feature>
<keyword evidence="2" id="KW-0472">Membrane</keyword>
<keyword evidence="2" id="KW-0812">Transmembrane</keyword>
<dbReference type="AlphaFoldDB" id="A0A0K0EYJ0"/>
<evidence type="ECO:0000256" key="2">
    <source>
        <dbReference type="SAM" id="Phobius"/>
    </source>
</evidence>
<name>A0A0K0EYJ0_STRVS</name>
<feature type="region of interest" description="Disordered" evidence="1">
    <location>
        <begin position="63"/>
        <end position="84"/>
    </location>
</feature>
<evidence type="ECO:0000313" key="4">
    <source>
        <dbReference type="WBParaSite" id="SVE_0159800.1"/>
    </source>
</evidence>
<evidence type="ECO:0000313" key="3">
    <source>
        <dbReference type="Proteomes" id="UP000035680"/>
    </source>
</evidence>
<protein>
    <submittedName>
        <fullName evidence="4">Uncharacterized protein</fullName>
    </submittedName>
</protein>
<proteinExistence type="predicted"/>
<organism evidence="3 4">
    <name type="scientific">Strongyloides venezuelensis</name>
    <name type="common">Threadworm</name>
    <dbReference type="NCBI Taxonomy" id="75913"/>
    <lineage>
        <taxon>Eukaryota</taxon>
        <taxon>Metazoa</taxon>
        <taxon>Ecdysozoa</taxon>
        <taxon>Nematoda</taxon>
        <taxon>Chromadorea</taxon>
        <taxon>Rhabditida</taxon>
        <taxon>Tylenchina</taxon>
        <taxon>Panagrolaimomorpha</taxon>
        <taxon>Strongyloidoidea</taxon>
        <taxon>Strongyloididae</taxon>
        <taxon>Strongyloides</taxon>
    </lineage>
</organism>
<accession>A0A0K0EYJ0</accession>
<keyword evidence="2" id="KW-1133">Transmembrane helix</keyword>
<keyword evidence="3" id="KW-1185">Reference proteome</keyword>
<feature type="transmembrane region" description="Helical" evidence="2">
    <location>
        <begin position="93"/>
        <end position="112"/>
    </location>
</feature>
<sequence length="133" mass="15343">MDHKKSISAIFSYRNGSKHPLTESESRKASICTIYNGRNCLTPCYEYPPYYYSPPFQSINAIEKSGSNDSSSNASTPSSTDMKEIKETTSGKWKVLVFILFVTLFLGITVYLERKKIEHFFKNHFEKLHFYMA</sequence>